<proteinExistence type="predicted"/>
<keyword evidence="5" id="KW-0717">Septation</keyword>
<dbReference type="GO" id="GO:0030428">
    <property type="term" value="C:cell septum"/>
    <property type="evidence" value="ECO:0007669"/>
    <property type="project" value="TreeGrafter"/>
</dbReference>
<comment type="subcellular location">
    <subcellularLocation>
        <location evidence="1">Cytoplasm</location>
    </subcellularLocation>
</comment>
<evidence type="ECO:0000256" key="2">
    <source>
        <dbReference type="ARBA" id="ARBA00015195"/>
    </source>
</evidence>
<keyword evidence="6" id="KW-0131">Cell cycle</keyword>
<comment type="caution">
    <text evidence="10">The sequence shown here is derived from an EMBL/GenBank/DDBJ whole genome shotgun (WGS) entry which is preliminary data.</text>
</comment>
<gene>
    <name evidence="10" type="ORF">C4532_14835</name>
</gene>
<name>A0A419ETL9_9BACT</name>
<protein>
    <recommendedName>
        <fullName evidence="2">Cell division protein ZapA</fullName>
    </recommendedName>
    <alternativeName>
        <fullName evidence="9">Z ring-associated protein ZapA</fullName>
    </alternativeName>
</protein>
<dbReference type="InterPro" id="IPR053712">
    <property type="entry name" value="Bac_CellDiv_Activator"/>
</dbReference>
<dbReference type="SUPFAM" id="SSF102829">
    <property type="entry name" value="Cell division protein ZapA-like"/>
    <property type="match status" value="1"/>
</dbReference>
<dbReference type="Gene3D" id="6.10.250.790">
    <property type="match status" value="1"/>
</dbReference>
<evidence type="ECO:0000313" key="10">
    <source>
        <dbReference type="EMBL" id="RJP67313.1"/>
    </source>
</evidence>
<dbReference type="Pfam" id="PF05164">
    <property type="entry name" value="ZapA"/>
    <property type="match status" value="1"/>
</dbReference>
<dbReference type="GO" id="GO:0000917">
    <property type="term" value="P:division septum assembly"/>
    <property type="evidence" value="ECO:0007669"/>
    <property type="project" value="UniProtKB-KW"/>
</dbReference>
<dbReference type="AlphaFoldDB" id="A0A419ETL9"/>
<evidence type="ECO:0000256" key="4">
    <source>
        <dbReference type="ARBA" id="ARBA00022618"/>
    </source>
</evidence>
<dbReference type="GO" id="GO:0032153">
    <property type="term" value="C:cell division site"/>
    <property type="evidence" value="ECO:0007669"/>
    <property type="project" value="TreeGrafter"/>
</dbReference>
<dbReference type="EMBL" id="QZKI01000106">
    <property type="protein sequence ID" value="RJP67313.1"/>
    <property type="molecule type" value="Genomic_DNA"/>
</dbReference>
<reference evidence="10 11" key="1">
    <citation type="journal article" date="2017" name="ISME J.">
        <title>Energy and carbon metabolisms in a deep terrestrial subsurface fluid microbial community.</title>
        <authorList>
            <person name="Momper L."/>
            <person name="Jungbluth S.P."/>
            <person name="Lee M.D."/>
            <person name="Amend J.P."/>
        </authorList>
    </citation>
    <scope>NUCLEOTIDE SEQUENCE [LARGE SCALE GENOMIC DNA]</scope>
    <source>
        <strain evidence="10">SURF_17</strain>
    </source>
</reference>
<evidence type="ECO:0000256" key="7">
    <source>
        <dbReference type="ARBA" id="ARBA00024910"/>
    </source>
</evidence>
<evidence type="ECO:0000256" key="3">
    <source>
        <dbReference type="ARBA" id="ARBA00022490"/>
    </source>
</evidence>
<sequence>MNRPTTIRVAIYGTDLTFRTDDPEYIRELAAFVEEQIQKAAKSAKGTSSTKALTLAAFNISDELFRLRREKQESGEHLSKRLDALLQMAEEPYQKPQTPAQT</sequence>
<evidence type="ECO:0000256" key="6">
    <source>
        <dbReference type="ARBA" id="ARBA00023306"/>
    </source>
</evidence>
<dbReference type="PANTHER" id="PTHR34981:SF1">
    <property type="entry name" value="CELL DIVISION PROTEIN ZAPA"/>
    <property type="match status" value="1"/>
</dbReference>
<evidence type="ECO:0000313" key="11">
    <source>
        <dbReference type="Proteomes" id="UP000285961"/>
    </source>
</evidence>
<organism evidence="10 11">
    <name type="scientific">Candidatus Abyssobacteria bacterium SURF_17</name>
    <dbReference type="NCBI Taxonomy" id="2093361"/>
    <lineage>
        <taxon>Bacteria</taxon>
        <taxon>Pseudomonadati</taxon>
        <taxon>Candidatus Hydrogenedentota</taxon>
        <taxon>Candidatus Abyssobacteria</taxon>
    </lineage>
</organism>
<accession>A0A419ETL9</accession>
<keyword evidence="3" id="KW-0963">Cytoplasm</keyword>
<dbReference type="InterPro" id="IPR007838">
    <property type="entry name" value="Cell_div_ZapA-like"/>
</dbReference>
<keyword evidence="4 10" id="KW-0132">Cell division</keyword>
<dbReference type="GO" id="GO:0005829">
    <property type="term" value="C:cytosol"/>
    <property type="evidence" value="ECO:0007669"/>
    <property type="project" value="TreeGrafter"/>
</dbReference>
<evidence type="ECO:0000256" key="8">
    <source>
        <dbReference type="ARBA" id="ARBA00026068"/>
    </source>
</evidence>
<dbReference type="InterPro" id="IPR036192">
    <property type="entry name" value="Cell_div_ZapA-like_sf"/>
</dbReference>
<evidence type="ECO:0000256" key="5">
    <source>
        <dbReference type="ARBA" id="ARBA00023210"/>
    </source>
</evidence>
<dbReference type="PANTHER" id="PTHR34981">
    <property type="entry name" value="CELL DIVISION PROTEIN ZAPA"/>
    <property type="match status" value="1"/>
</dbReference>
<comment type="subunit">
    <text evidence="8">Homodimer. Interacts with FtsZ.</text>
</comment>
<evidence type="ECO:0000256" key="1">
    <source>
        <dbReference type="ARBA" id="ARBA00004496"/>
    </source>
</evidence>
<dbReference type="GO" id="GO:0043093">
    <property type="term" value="P:FtsZ-dependent cytokinesis"/>
    <property type="evidence" value="ECO:0007669"/>
    <property type="project" value="TreeGrafter"/>
</dbReference>
<dbReference type="GO" id="GO:0000921">
    <property type="term" value="P:septin ring assembly"/>
    <property type="evidence" value="ECO:0007669"/>
    <property type="project" value="TreeGrafter"/>
</dbReference>
<dbReference type="Proteomes" id="UP000285961">
    <property type="component" value="Unassembled WGS sequence"/>
</dbReference>
<comment type="function">
    <text evidence="7">Activator of cell division through the inhibition of FtsZ GTPase activity, therefore promoting FtsZ assembly into bundles of protofilaments necessary for the formation of the division Z ring. It is recruited early at mid-cell but it is not essential for cell division.</text>
</comment>
<evidence type="ECO:0000256" key="9">
    <source>
        <dbReference type="ARBA" id="ARBA00033158"/>
    </source>
</evidence>